<name>A0ABN7T1K4_OIKDI</name>
<evidence type="ECO:0000313" key="2">
    <source>
        <dbReference type="EMBL" id="CAG5109972.1"/>
    </source>
</evidence>
<sequence>MNFTEEYLENTTKQVLVDFGHENETNLEETLTTAQGNISEMTTGYFSADGSGDFDVILDKHSTNHSIWEREFWLDIYFYFRDKILSNGALPIMLLIGGIVLFCLVLIVTVWMLCKIKKKRKGHGEYRPSEKEAMEMYFKFGVFSEKALPFIPYPDIERLI</sequence>
<accession>A0ABN7T1K4</accession>
<proteinExistence type="predicted"/>
<keyword evidence="1" id="KW-0472">Membrane</keyword>
<reference evidence="2 3" key="1">
    <citation type="submission" date="2021-04" db="EMBL/GenBank/DDBJ databases">
        <authorList>
            <person name="Bliznina A."/>
        </authorList>
    </citation>
    <scope>NUCLEOTIDE SEQUENCE [LARGE SCALE GENOMIC DNA]</scope>
</reference>
<evidence type="ECO:0000313" key="3">
    <source>
        <dbReference type="Proteomes" id="UP001158576"/>
    </source>
</evidence>
<keyword evidence="3" id="KW-1185">Reference proteome</keyword>
<feature type="transmembrane region" description="Helical" evidence="1">
    <location>
        <begin position="89"/>
        <end position="114"/>
    </location>
</feature>
<dbReference type="Proteomes" id="UP001158576">
    <property type="component" value="Chromosome 2"/>
</dbReference>
<keyword evidence="1" id="KW-1133">Transmembrane helix</keyword>
<gene>
    <name evidence="2" type="ORF">OKIOD_LOCUS13200</name>
</gene>
<evidence type="ECO:0000256" key="1">
    <source>
        <dbReference type="SAM" id="Phobius"/>
    </source>
</evidence>
<dbReference type="EMBL" id="OU015567">
    <property type="protein sequence ID" value="CAG5109972.1"/>
    <property type="molecule type" value="Genomic_DNA"/>
</dbReference>
<keyword evidence="1" id="KW-0812">Transmembrane</keyword>
<organism evidence="2 3">
    <name type="scientific">Oikopleura dioica</name>
    <name type="common">Tunicate</name>
    <dbReference type="NCBI Taxonomy" id="34765"/>
    <lineage>
        <taxon>Eukaryota</taxon>
        <taxon>Metazoa</taxon>
        <taxon>Chordata</taxon>
        <taxon>Tunicata</taxon>
        <taxon>Appendicularia</taxon>
        <taxon>Copelata</taxon>
        <taxon>Oikopleuridae</taxon>
        <taxon>Oikopleura</taxon>
    </lineage>
</organism>
<protein>
    <submittedName>
        <fullName evidence="2">Oidioi.mRNA.OKI2018_I69.chr2.g4435.t1.cds</fullName>
    </submittedName>
</protein>